<dbReference type="InterPro" id="IPR000653">
    <property type="entry name" value="DegT/StrS_aminotransferase"/>
</dbReference>
<dbReference type="FunFam" id="3.40.640.10:FF:000089">
    <property type="entry name" value="Aminotransferase, DegT/DnrJ/EryC1/StrS family"/>
    <property type="match status" value="1"/>
</dbReference>
<protein>
    <submittedName>
        <fullName evidence="6">DegT/DnrJ/EryC1/StrS family aminotransferase</fullName>
    </submittedName>
</protein>
<keyword evidence="1 4" id="KW-0663">Pyridoxal phosphate</keyword>
<dbReference type="GO" id="GO:0030170">
    <property type="term" value="F:pyridoxal phosphate binding"/>
    <property type="evidence" value="ECO:0007669"/>
    <property type="project" value="UniProtKB-ARBA"/>
</dbReference>
<comment type="similarity">
    <text evidence="2 5">Belongs to the DegT/DnrJ/EryC1 family.</text>
</comment>
<sequence>MKLPLIDLVRRHAADGPDAERALRAVMESGRYILGENVAALEREMADYLGVSHAVAVANGTDALTIALRALGIGGGDEVITTPYTFFATTEAILAVGAKPVFVDVRPDTYNLDENRVEERVTSRTRAILPVHLFGLPAEMDLLHRVAGRYGLAVVEDACQAIGADYEGNRAGAMGDLGCFSFFPTKNLSCAGDGGMIVTNSERLARICRALATHGSGENGRLAAAGLGSAPPDGALPTDKYHHYLAGYNSRLDELHAALLRVRLRRLDADTARRRAIAAYYTEALRGTPLVLPASPAHLSPAWHLYVLQSGRRERILARLTEEGIATGVYYPVPVPLQPACAALGAKPGDFPVAEALSERCFAIPLFPELTDSEVEWVADCVRRAALEEEPG</sequence>
<feature type="active site" description="Proton acceptor" evidence="3">
    <location>
        <position position="186"/>
    </location>
</feature>
<dbReference type="PIRSF" id="PIRSF000390">
    <property type="entry name" value="PLP_StrS"/>
    <property type="match status" value="1"/>
</dbReference>
<dbReference type="SUPFAM" id="SSF53383">
    <property type="entry name" value="PLP-dependent transferases"/>
    <property type="match status" value="1"/>
</dbReference>
<dbReference type="Proteomes" id="UP000653127">
    <property type="component" value="Unassembled WGS sequence"/>
</dbReference>
<gene>
    <name evidence="6" type="ORF">H8711_10545</name>
</gene>
<evidence type="ECO:0000256" key="2">
    <source>
        <dbReference type="ARBA" id="ARBA00037999"/>
    </source>
</evidence>
<keyword evidence="6" id="KW-0032">Aminotransferase</keyword>
<dbReference type="GO" id="GO:0000271">
    <property type="term" value="P:polysaccharide biosynthetic process"/>
    <property type="evidence" value="ECO:0007669"/>
    <property type="project" value="TreeGrafter"/>
</dbReference>
<feature type="modified residue" description="N6-(pyridoxal phosphate)lysine" evidence="4">
    <location>
        <position position="186"/>
    </location>
</feature>
<evidence type="ECO:0000256" key="3">
    <source>
        <dbReference type="PIRSR" id="PIRSR000390-1"/>
    </source>
</evidence>
<dbReference type="Gene3D" id="3.40.640.10">
    <property type="entry name" value="Type I PLP-dependent aspartate aminotransferase-like (Major domain)"/>
    <property type="match status" value="1"/>
</dbReference>
<dbReference type="RefSeq" id="WP_249283436.1">
    <property type="nucleotide sequence ID" value="NZ_JACRST010000018.1"/>
</dbReference>
<comment type="caution">
    <text evidence="6">The sequence shown here is derived from an EMBL/GenBank/DDBJ whole genome shotgun (WGS) entry which is preliminary data.</text>
</comment>
<reference evidence="6" key="1">
    <citation type="submission" date="2020-08" db="EMBL/GenBank/DDBJ databases">
        <title>Genome public.</title>
        <authorList>
            <person name="Liu C."/>
            <person name="Sun Q."/>
        </authorList>
    </citation>
    <scope>NUCLEOTIDE SEQUENCE</scope>
    <source>
        <strain evidence="6">NSJ-31</strain>
    </source>
</reference>
<evidence type="ECO:0000256" key="5">
    <source>
        <dbReference type="RuleBase" id="RU004508"/>
    </source>
</evidence>
<dbReference type="CDD" id="cd00616">
    <property type="entry name" value="AHBA_syn"/>
    <property type="match status" value="1"/>
</dbReference>
<dbReference type="AlphaFoldDB" id="A0A926E0I0"/>
<evidence type="ECO:0000256" key="1">
    <source>
        <dbReference type="ARBA" id="ARBA00022898"/>
    </source>
</evidence>
<keyword evidence="7" id="KW-1185">Reference proteome</keyword>
<evidence type="ECO:0000313" key="6">
    <source>
        <dbReference type="EMBL" id="MBC8547363.1"/>
    </source>
</evidence>
<name>A0A926E0I0_9FIRM</name>
<dbReference type="InterPro" id="IPR015421">
    <property type="entry name" value="PyrdxlP-dep_Trfase_major"/>
</dbReference>
<dbReference type="PANTHER" id="PTHR30244:SF36">
    <property type="entry name" value="3-OXO-GLUCOSE-6-PHOSPHATE:GLUTAMATE AMINOTRANSFERASE"/>
    <property type="match status" value="1"/>
</dbReference>
<dbReference type="GO" id="GO:0008483">
    <property type="term" value="F:transaminase activity"/>
    <property type="evidence" value="ECO:0007669"/>
    <property type="project" value="UniProtKB-KW"/>
</dbReference>
<dbReference type="InterPro" id="IPR015422">
    <property type="entry name" value="PyrdxlP-dep_Trfase_small"/>
</dbReference>
<dbReference type="PANTHER" id="PTHR30244">
    <property type="entry name" value="TRANSAMINASE"/>
    <property type="match status" value="1"/>
</dbReference>
<evidence type="ECO:0000256" key="4">
    <source>
        <dbReference type="PIRSR" id="PIRSR000390-2"/>
    </source>
</evidence>
<proteinExistence type="inferred from homology"/>
<dbReference type="EMBL" id="JACRST010000018">
    <property type="protein sequence ID" value="MBC8547363.1"/>
    <property type="molecule type" value="Genomic_DNA"/>
</dbReference>
<organism evidence="6 7">
    <name type="scientific">Ligaoa zhengdingensis</name>
    <dbReference type="NCBI Taxonomy" id="2763658"/>
    <lineage>
        <taxon>Bacteria</taxon>
        <taxon>Bacillati</taxon>
        <taxon>Bacillota</taxon>
        <taxon>Clostridia</taxon>
        <taxon>Eubacteriales</taxon>
        <taxon>Oscillospiraceae</taxon>
        <taxon>Ligaoa</taxon>
    </lineage>
</organism>
<dbReference type="Pfam" id="PF01041">
    <property type="entry name" value="DegT_DnrJ_EryC1"/>
    <property type="match status" value="1"/>
</dbReference>
<dbReference type="InterPro" id="IPR015424">
    <property type="entry name" value="PyrdxlP-dep_Trfase"/>
</dbReference>
<evidence type="ECO:0000313" key="7">
    <source>
        <dbReference type="Proteomes" id="UP000653127"/>
    </source>
</evidence>
<dbReference type="Gene3D" id="3.90.1150.10">
    <property type="entry name" value="Aspartate Aminotransferase, domain 1"/>
    <property type="match status" value="1"/>
</dbReference>
<keyword evidence="6" id="KW-0808">Transferase</keyword>
<accession>A0A926E0I0</accession>